<accession>A0A8S1VDE2</accession>
<dbReference type="GO" id="GO:0010181">
    <property type="term" value="F:FMN binding"/>
    <property type="evidence" value="ECO:0007669"/>
    <property type="project" value="TreeGrafter"/>
</dbReference>
<name>A0A8S1VDE2_PAROT</name>
<organism evidence="2 3">
    <name type="scientific">Paramecium octaurelia</name>
    <dbReference type="NCBI Taxonomy" id="43137"/>
    <lineage>
        <taxon>Eukaryota</taxon>
        <taxon>Sar</taxon>
        <taxon>Alveolata</taxon>
        <taxon>Ciliophora</taxon>
        <taxon>Intramacronucleata</taxon>
        <taxon>Oligohymenophorea</taxon>
        <taxon>Peniculida</taxon>
        <taxon>Parameciidae</taxon>
        <taxon>Paramecium</taxon>
    </lineage>
</organism>
<evidence type="ECO:0000313" key="2">
    <source>
        <dbReference type="EMBL" id="CAD8173959.1"/>
    </source>
</evidence>
<protein>
    <submittedName>
        <fullName evidence="2">Uncharacterized protein</fullName>
    </submittedName>
</protein>
<keyword evidence="1" id="KW-0285">Flavoprotein</keyword>
<gene>
    <name evidence="2" type="ORF">POCTA_138.1.T0630032</name>
</gene>
<proteinExistence type="predicted"/>
<dbReference type="Proteomes" id="UP000683925">
    <property type="component" value="Unassembled WGS sequence"/>
</dbReference>
<dbReference type="EMBL" id="CAJJDP010000062">
    <property type="protein sequence ID" value="CAD8173959.1"/>
    <property type="molecule type" value="Genomic_DNA"/>
</dbReference>
<dbReference type="GO" id="GO:0005829">
    <property type="term" value="C:cytosol"/>
    <property type="evidence" value="ECO:0007669"/>
    <property type="project" value="TreeGrafter"/>
</dbReference>
<sequence>MGCGQSSASFFESRGLIYIYYGTTSGNSSRLAFQFASQTTKMNYLPKMNLNLIKQVRRSWLRFFCDFTGLITKKQLMELSNQVVNKQHKEELLKAASFEGREFYDENFNKMRENLLTQLLEICPSITPRFFTIASSNMKHPKNIHILAGQLVLYEKKIGLCSQYFSNLKKGSLLKGYLQDSKFAFPKSPKAPVLLIGPGAGLAPMRAFIQERDYYFESNNLEKSPLLGNMELLFGCRTEDEYCFEEERYFEKFESCLFKEGCKIICDRYYGFTLNTFSFINGRNHIYMWIRINGQRYYKQDTGYVQTD</sequence>
<keyword evidence="3" id="KW-1185">Reference proteome</keyword>
<dbReference type="GO" id="GO:0050660">
    <property type="term" value="F:flavin adenine dinucleotide binding"/>
    <property type="evidence" value="ECO:0007669"/>
    <property type="project" value="TreeGrafter"/>
</dbReference>
<dbReference type="OrthoDB" id="1688044at2759"/>
<dbReference type="AlphaFoldDB" id="A0A8S1VDE2"/>
<dbReference type="PANTHER" id="PTHR19384">
    <property type="entry name" value="NITRIC OXIDE SYNTHASE-RELATED"/>
    <property type="match status" value="1"/>
</dbReference>
<dbReference type="PANTHER" id="PTHR19384:SF17">
    <property type="entry name" value="NADPH--CYTOCHROME P450 REDUCTASE"/>
    <property type="match status" value="1"/>
</dbReference>
<evidence type="ECO:0000256" key="1">
    <source>
        <dbReference type="ARBA" id="ARBA00022630"/>
    </source>
</evidence>
<dbReference type="GO" id="GO:0003958">
    <property type="term" value="F:NADPH-hemoprotein reductase activity"/>
    <property type="evidence" value="ECO:0007669"/>
    <property type="project" value="TreeGrafter"/>
</dbReference>
<evidence type="ECO:0000313" key="3">
    <source>
        <dbReference type="Proteomes" id="UP000683925"/>
    </source>
</evidence>
<reference evidence="2" key="1">
    <citation type="submission" date="2021-01" db="EMBL/GenBank/DDBJ databases">
        <authorList>
            <consortium name="Genoscope - CEA"/>
            <person name="William W."/>
        </authorList>
    </citation>
    <scope>NUCLEOTIDE SEQUENCE</scope>
</reference>
<comment type="caution">
    <text evidence="2">The sequence shown here is derived from an EMBL/GenBank/DDBJ whole genome shotgun (WGS) entry which is preliminary data.</text>
</comment>